<feature type="chain" id="PRO_5042200570" evidence="1">
    <location>
        <begin position="20"/>
        <end position="121"/>
    </location>
</feature>
<organism evidence="2 3">
    <name type="scientific">Populus alba x Populus x berolinensis</name>
    <dbReference type="NCBI Taxonomy" id="444605"/>
    <lineage>
        <taxon>Eukaryota</taxon>
        <taxon>Viridiplantae</taxon>
        <taxon>Streptophyta</taxon>
        <taxon>Embryophyta</taxon>
        <taxon>Tracheophyta</taxon>
        <taxon>Spermatophyta</taxon>
        <taxon>Magnoliopsida</taxon>
        <taxon>eudicotyledons</taxon>
        <taxon>Gunneridae</taxon>
        <taxon>Pentapetalae</taxon>
        <taxon>rosids</taxon>
        <taxon>fabids</taxon>
        <taxon>Malpighiales</taxon>
        <taxon>Salicaceae</taxon>
        <taxon>Saliceae</taxon>
        <taxon>Populus</taxon>
    </lineage>
</organism>
<sequence length="121" mass="14062">MKVTPGNLLLLSLLIELRSQNEDFYWGRLSVFEDFKHCKNHLHRLVPKGDPYHLPWLGIGDLASGGREMNKRNSMKKEGRRLKRREIIQMWRSSDQYGHAGPNMGPMTIKLFERADSVEKG</sequence>
<dbReference type="Proteomes" id="UP001164929">
    <property type="component" value="Chromosome 3"/>
</dbReference>
<evidence type="ECO:0000256" key="1">
    <source>
        <dbReference type="SAM" id="SignalP"/>
    </source>
</evidence>
<protein>
    <submittedName>
        <fullName evidence="2">Uncharacterized protein</fullName>
    </submittedName>
</protein>
<dbReference type="AlphaFoldDB" id="A0AAD6R6F9"/>
<evidence type="ECO:0000313" key="3">
    <source>
        <dbReference type="Proteomes" id="UP001164929"/>
    </source>
</evidence>
<dbReference type="EMBL" id="JAQIZT010000003">
    <property type="protein sequence ID" value="KAJ7003259.1"/>
    <property type="molecule type" value="Genomic_DNA"/>
</dbReference>
<name>A0AAD6R6F9_9ROSI</name>
<accession>A0AAD6R6F9</accession>
<proteinExistence type="predicted"/>
<keyword evidence="1" id="KW-0732">Signal</keyword>
<keyword evidence="3" id="KW-1185">Reference proteome</keyword>
<comment type="caution">
    <text evidence="2">The sequence shown here is derived from an EMBL/GenBank/DDBJ whole genome shotgun (WGS) entry which is preliminary data.</text>
</comment>
<feature type="signal peptide" evidence="1">
    <location>
        <begin position="1"/>
        <end position="19"/>
    </location>
</feature>
<reference evidence="2" key="1">
    <citation type="journal article" date="2023" name="Mol. Ecol. Resour.">
        <title>Chromosome-level genome assembly of a triploid poplar Populus alba 'Berolinensis'.</title>
        <authorList>
            <person name="Chen S."/>
            <person name="Yu Y."/>
            <person name="Wang X."/>
            <person name="Wang S."/>
            <person name="Zhang T."/>
            <person name="Zhou Y."/>
            <person name="He R."/>
            <person name="Meng N."/>
            <person name="Wang Y."/>
            <person name="Liu W."/>
            <person name="Liu Z."/>
            <person name="Liu J."/>
            <person name="Guo Q."/>
            <person name="Huang H."/>
            <person name="Sederoff R.R."/>
            <person name="Wang G."/>
            <person name="Qu G."/>
            <person name="Chen S."/>
        </authorList>
    </citation>
    <scope>NUCLEOTIDE SEQUENCE</scope>
    <source>
        <strain evidence="2">SC-2020</strain>
    </source>
</reference>
<evidence type="ECO:0000313" key="2">
    <source>
        <dbReference type="EMBL" id="KAJ7003259.1"/>
    </source>
</evidence>
<gene>
    <name evidence="2" type="ORF">NC653_008488</name>
</gene>